<dbReference type="InterPro" id="IPR035550">
    <property type="entry name" value="Bem1/Scd2_PX"/>
</dbReference>
<dbReference type="SUPFAM" id="SSF54277">
    <property type="entry name" value="CAD &amp; PB1 domains"/>
    <property type="match status" value="1"/>
</dbReference>
<evidence type="ECO:0000256" key="2">
    <source>
        <dbReference type="ARBA" id="ARBA00022737"/>
    </source>
</evidence>
<evidence type="ECO:0000259" key="6">
    <source>
        <dbReference type="PROSITE" id="PS50195"/>
    </source>
</evidence>
<dbReference type="GO" id="GO:0000747">
    <property type="term" value="P:conjugation with cellular fusion"/>
    <property type="evidence" value="ECO:0007669"/>
    <property type="project" value="TreeGrafter"/>
</dbReference>
<dbReference type="InterPro" id="IPR036871">
    <property type="entry name" value="PX_dom_sf"/>
</dbReference>
<feature type="non-terminal residue" evidence="7">
    <location>
        <position position="701"/>
    </location>
</feature>
<comment type="caution">
    <text evidence="7">The sequence shown here is derived from an EMBL/GenBank/DDBJ whole genome shotgun (WGS) entry which is preliminary data.</text>
</comment>
<dbReference type="Gene3D" id="2.30.30.40">
    <property type="entry name" value="SH3 Domains"/>
    <property type="match status" value="2"/>
</dbReference>
<feature type="compositionally biased region" description="Polar residues" evidence="4">
    <location>
        <begin position="95"/>
        <end position="105"/>
    </location>
</feature>
<feature type="region of interest" description="Disordered" evidence="4">
    <location>
        <begin position="638"/>
        <end position="666"/>
    </location>
</feature>
<dbReference type="GO" id="GO:0043332">
    <property type="term" value="C:mating projection tip"/>
    <property type="evidence" value="ECO:0007669"/>
    <property type="project" value="TreeGrafter"/>
</dbReference>
<dbReference type="Proteomes" id="UP000602905">
    <property type="component" value="Unassembled WGS sequence"/>
</dbReference>
<dbReference type="CDD" id="cd06890">
    <property type="entry name" value="PX_Bem1p"/>
    <property type="match status" value="1"/>
</dbReference>
<protein>
    <submittedName>
        <fullName evidence="7">PhoX homologous domain, present in p47phox and p40phox</fullName>
    </submittedName>
</protein>
<dbReference type="PANTHER" id="PTHR15706">
    <property type="entry name" value="SH3 MULTIPLE DOMAIN"/>
    <property type="match status" value="1"/>
</dbReference>
<organism evidence="7 8">
    <name type="scientific">Rhizoctonia solani</name>
    <dbReference type="NCBI Taxonomy" id="456999"/>
    <lineage>
        <taxon>Eukaryota</taxon>
        <taxon>Fungi</taxon>
        <taxon>Dikarya</taxon>
        <taxon>Basidiomycota</taxon>
        <taxon>Agaricomycotina</taxon>
        <taxon>Agaricomycetes</taxon>
        <taxon>Cantharellales</taxon>
        <taxon>Ceratobasidiaceae</taxon>
        <taxon>Rhizoctonia</taxon>
    </lineage>
</organism>
<dbReference type="GO" id="GO:0051130">
    <property type="term" value="P:positive regulation of cellular component organization"/>
    <property type="evidence" value="ECO:0007669"/>
    <property type="project" value="UniProtKB-ARBA"/>
</dbReference>
<feature type="domain" description="SH3" evidence="5">
    <location>
        <begin position="145"/>
        <end position="207"/>
    </location>
</feature>
<dbReference type="Pfam" id="PF07653">
    <property type="entry name" value="SH3_2"/>
    <property type="match status" value="1"/>
</dbReference>
<reference evidence="7" key="1">
    <citation type="submission" date="2020-09" db="EMBL/GenBank/DDBJ databases">
        <title>Comparative genome analyses of four rice-infecting Rhizoctonia solani isolates reveal extensive enrichment of homogalacturonan modification genes.</title>
        <authorList>
            <person name="Lee D.-Y."/>
            <person name="Jeon J."/>
            <person name="Kim K.-T."/>
            <person name="Cheong K."/>
            <person name="Song H."/>
            <person name="Choi G."/>
            <person name="Ko J."/>
            <person name="Opiyo S.O."/>
            <person name="Zuo S."/>
            <person name="Madhav S."/>
            <person name="Lee Y.-H."/>
            <person name="Wang G.-L."/>
        </authorList>
    </citation>
    <scope>NUCLEOTIDE SEQUENCE</scope>
    <source>
        <strain evidence="7">AG1-IA WGL</strain>
    </source>
</reference>
<dbReference type="AlphaFoldDB" id="A0A8H7LVU6"/>
<dbReference type="Gene3D" id="3.30.1520.10">
    <property type="entry name" value="Phox-like domain"/>
    <property type="match status" value="1"/>
</dbReference>
<feature type="region of interest" description="Disordered" evidence="4">
    <location>
        <begin position="93"/>
        <end position="135"/>
    </location>
</feature>
<feature type="region of interest" description="Disordered" evidence="4">
    <location>
        <begin position="1"/>
        <end position="36"/>
    </location>
</feature>
<dbReference type="PROSITE" id="PS50002">
    <property type="entry name" value="SH3"/>
    <property type="match status" value="2"/>
</dbReference>
<sequence length="701" mass="77049">MKSLRRSLNKDSHTHSPVVSAPVQLPSLGKPLPATAPPQKVIRALRPYRSNGPQELSFSKGDFFYVSKEVGEWYEAHNTLTGSRGLVPRSHFEEFSSTSGGQPSRLSAPGPGSAPMVGPISPPLSTATAPAGSKPIARAPALPRLRTFYAIVQYDFTAERPDELDARAGEPLTVVAQSNREWFVAKPIGRLGGAGLIPAAFVEIRDPTTGKPIEDVDKLIERGELPRVEEWKRRTSEYKASSIPLGVLDDPVPPVPAHGNGMSDQSTPPGLDPSSGASSLEGESRQSQEIMLLPPGQLVYASVPSFHFENKEYWFRINARYAPYPPHDRAPSPPERDLVLYRVYDDFYDFQIALLDALPVEAGREMPDGTPIPPPEPNMPPPDRLLPYMPGPLGYVDDSITTIRCKELDEYVANLCDLASRGGAHVLGHALVRKFFSPRPGDIMDEMAVEPGQAQAYGMAAGSDAQTATQQQQDHGDDLADQFSQMDVRTHSRSHSRAQSQSQQSHTYSHSRSQSQAGRYSEYEGTNGANGQLMSPPLPTASSGGGGSGPNPAFIKVKIFSRSTDDLIAIRVPPNVTHRQLMNKVRERLDRDVAKLSYRDSLRGRGEEGFIELVGDEALREWIRASDNLFLMPQTSNLKKSRAPRHPQPLSVAPSVQDKTKRSNPTLNDKLRTIDYYREHEGLPGVTQASEVQHFRIEYPT</sequence>
<evidence type="ECO:0000256" key="3">
    <source>
        <dbReference type="PROSITE-ProRule" id="PRU00192"/>
    </source>
</evidence>
<evidence type="ECO:0000313" key="8">
    <source>
        <dbReference type="Proteomes" id="UP000602905"/>
    </source>
</evidence>
<dbReference type="GO" id="GO:0030674">
    <property type="term" value="F:protein-macromolecule adaptor activity"/>
    <property type="evidence" value="ECO:0007669"/>
    <property type="project" value="TreeGrafter"/>
</dbReference>
<dbReference type="Gene3D" id="3.10.20.90">
    <property type="entry name" value="Phosphatidylinositol 3-kinase Catalytic Subunit, Chain A, domain 1"/>
    <property type="match status" value="1"/>
</dbReference>
<evidence type="ECO:0000259" key="5">
    <source>
        <dbReference type="PROSITE" id="PS50002"/>
    </source>
</evidence>
<dbReference type="EMBL" id="JACYCD010000049">
    <property type="protein sequence ID" value="KAF8708399.1"/>
    <property type="molecule type" value="Genomic_DNA"/>
</dbReference>
<evidence type="ECO:0000313" key="7">
    <source>
        <dbReference type="EMBL" id="KAF8708399.1"/>
    </source>
</evidence>
<gene>
    <name evidence="7" type="ORF">RHS03_03709</name>
</gene>
<feature type="region of interest" description="Disordered" evidence="4">
    <location>
        <begin position="248"/>
        <end position="287"/>
    </location>
</feature>
<feature type="domain" description="SH3" evidence="5">
    <location>
        <begin position="37"/>
        <end position="97"/>
    </location>
</feature>
<feature type="compositionally biased region" description="Low complexity" evidence="4">
    <location>
        <begin position="497"/>
        <end position="516"/>
    </location>
</feature>
<accession>A0A8H7LVU6</accession>
<keyword evidence="2" id="KW-0677">Repeat</keyword>
<dbReference type="SUPFAM" id="SSF50044">
    <property type="entry name" value="SH3-domain"/>
    <property type="match status" value="2"/>
</dbReference>
<dbReference type="CDD" id="cd11878">
    <property type="entry name" value="SH3_Bem1p_1"/>
    <property type="match status" value="1"/>
</dbReference>
<evidence type="ECO:0000256" key="1">
    <source>
        <dbReference type="ARBA" id="ARBA00022443"/>
    </source>
</evidence>
<dbReference type="InterPro" id="IPR036028">
    <property type="entry name" value="SH3-like_dom_sf"/>
</dbReference>
<dbReference type="Pfam" id="PF00018">
    <property type="entry name" value="SH3_1"/>
    <property type="match status" value="1"/>
</dbReference>
<dbReference type="CDD" id="cd11879">
    <property type="entry name" value="SH3_Bem1p_2"/>
    <property type="match status" value="1"/>
</dbReference>
<dbReference type="SMART" id="SM00326">
    <property type="entry name" value="SH3"/>
    <property type="match status" value="2"/>
</dbReference>
<name>A0A8H7LVU6_9AGAM</name>
<keyword evidence="1 3" id="KW-0728">SH3 domain</keyword>
<evidence type="ECO:0000256" key="4">
    <source>
        <dbReference type="SAM" id="MobiDB-lite"/>
    </source>
</evidence>
<dbReference type="InterPro" id="IPR051228">
    <property type="entry name" value="NADPH_Oxidase/PX-Domain"/>
</dbReference>
<dbReference type="InterPro" id="IPR035549">
    <property type="entry name" value="Bem1/Scd2_SH3_2"/>
</dbReference>
<dbReference type="GO" id="GO:0035091">
    <property type="term" value="F:phosphatidylinositol binding"/>
    <property type="evidence" value="ECO:0007669"/>
    <property type="project" value="InterPro"/>
</dbReference>
<dbReference type="InterPro" id="IPR035548">
    <property type="entry name" value="Bem1/Scd2_SH3_1"/>
</dbReference>
<dbReference type="PROSITE" id="PS50195">
    <property type="entry name" value="PX"/>
    <property type="match status" value="1"/>
</dbReference>
<dbReference type="OrthoDB" id="548867at2759"/>
<proteinExistence type="predicted"/>
<feature type="region of interest" description="Disordered" evidence="4">
    <location>
        <begin position="486"/>
        <end position="549"/>
    </location>
</feature>
<dbReference type="InterPro" id="IPR001452">
    <property type="entry name" value="SH3_domain"/>
</dbReference>
<dbReference type="InterPro" id="IPR001683">
    <property type="entry name" value="PX_dom"/>
</dbReference>
<feature type="domain" description="PX" evidence="6">
    <location>
        <begin position="293"/>
        <end position="443"/>
    </location>
</feature>
<dbReference type="FunFam" id="2.30.30.40:FF:000093">
    <property type="entry name" value="Protein kinase activator Bem1"/>
    <property type="match status" value="1"/>
</dbReference>
<dbReference type="PANTHER" id="PTHR15706:SF2">
    <property type="entry name" value="SH3 AND PX DOMAIN-CONTAINING PROTEIN 2A"/>
    <property type="match status" value="1"/>
</dbReference>
<dbReference type="SUPFAM" id="SSF64268">
    <property type="entry name" value="PX domain"/>
    <property type="match status" value="1"/>
</dbReference>
<dbReference type="GO" id="GO:1902494">
    <property type="term" value="C:catalytic complex"/>
    <property type="evidence" value="ECO:0007669"/>
    <property type="project" value="UniProtKB-ARBA"/>
</dbReference>
<dbReference type="GO" id="GO:0005938">
    <property type="term" value="C:cell cortex"/>
    <property type="evidence" value="ECO:0007669"/>
    <property type="project" value="UniProtKB-ARBA"/>
</dbReference>